<evidence type="ECO:0000256" key="3">
    <source>
        <dbReference type="ARBA" id="ARBA00023015"/>
    </source>
</evidence>
<dbReference type="InterPro" id="IPR036388">
    <property type="entry name" value="WH-like_DNA-bd_sf"/>
</dbReference>
<evidence type="ECO:0000256" key="6">
    <source>
        <dbReference type="ARBA" id="ARBA00023163"/>
    </source>
</evidence>
<dbReference type="NCBIfam" id="NF003993">
    <property type="entry name" value="PRK05472.2-2"/>
    <property type="match status" value="1"/>
</dbReference>
<keyword evidence="1 7" id="KW-0963">Cytoplasm</keyword>
<dbReference type="GO" id="GO:0003700">
    <property type="term" value="F:DNA-binding transcription factor activity"/>
    <property type="evidence" value="ECO:0007669"/>
    <property type="project" value="UniProtKB-UniRule"/>
</dbReference>
<dbReference type="InterPro" id="IPR009718">
    <property type="entry name" value="Rex_DNA-bd_C_dom"/>
</dbReference>
<evidence type="ECO:0000256" key="2">
    <source>
        <dbReference type="ARBA" id="ARBA00022491"/>
    </source>
</evidence>
<dbReference type="Proteomes" id="UP000076964">
    <property type="component" value="Unassembled WGS sequence"/>
</dbReference>
<dbReference type="GO" id="GO:0045892">
    <property type="term" value="P:negative regulation of DNA-templated transcription"/>
    <property type="evidence" value="ECO:0007669"/>
    <property type="project" value="InterPro"/>
</dbReference>
<evidence type="ECO:0000256" key="4">
    <source>
        <dbReference type="ARBA" id="ARBA00023027"/>
    </source>
</evidence>
<feature type="DNA-binding region" description="H-T-H motif" evidence="7">
    <location>
        <begin position="16"/>
        <end position="55"/>
    </location>
</feature>
<keyword evidence="6 7" id="KW-0804">Transcription</keyword>
<gene>
    <name evidence="7" type="primary">rex</name>
    <name evidence="9" type="ORF">TH606_00235</name>
</gene>
<comment type="function">
    <text evidence="7">Modulates transcription in response to changes in cellular NADH/NAD(+) redox state.</text>
</comment>
<dbReference type="NCBIfam" id="NF003996">
    <property type="entry name" value="PRK05472.2-5"/>
    <property type="match status" value="1"/>
</dbReference>
<sequence>MAEFKIPGITVYRLALYARTLEKLLEEGRDLISSEELARECGVNSAQLRKDLSYFGQFGVRGVGYSIPGLLKHIRRILGTEREWFMVLMGAGHLGQALLNYEFLPKRGFKFVAAFDVDEEKIGRVINDVYIYHVNQLSWVLREHPAEIGVIATPASAAQEVADLLIENKIKGILNFAPVRIKHPPNVVVENSDLTILFDKLAFYLKRLD</sequence>
<comment type="similarity">
    <text evidence="7">Belongs to the transcriptional regulatory Rex family.</text>
</comment>
<dbReference type="PANTHER" id="PTHR35786">
    <property type="entry name" value="REDOX-SENSING TRANSCRIPTIONAL REPRESSOR REX"/>
    <property type="match status" value="1"/>
</dbReference>
<dbReference type="InterPro" id="IPR036291">
    <property type="entry name" value="NAD(P)-bd_dom_sf"/>
</dbReference>
<reference evidence="9 10" key="1">
    <citation type="submission" date="2016-02" db="EMBL/GenBank/DDBJ databases">
        <title>Draft genome sequence of Thermodesulfatator sp. S606.</title>
        <authorList>
            <person name="Lai Q."/>
            <person name="Cao J."/>
            <person name="Dupont S."/>
            <person name="Shao Z."/>
            <person name="Jebbar M."/>
            <person name="Alain K."/>
        </authorList>
    </citation>
    <scope>NUCLEOTIDE SEQUENCE [LARGE SCALE GENOMIC DNA]</scope>
    <source>
        <strain evidence="9 10">S606</strain>
    </source>
</reference>
<dbReference type="GO" id="GO:0005737">
    <property type="term" value="C:cytoplasm"/>
    <property type="evidence" value="ECO:0007669"/>
    <property type="project" value="UniProtKB-SubCell"/>
</dbReference>
<feature type="binding site" evidence="7">
    <location>
        <begin position="90"/>
        <end position="95"/>
    </location>
    <ligand>
        <name>NAD(+)</name>
        <dbReference type="ChEBI" id="CHEBI:57540"/>
    </ligand>
</feature>
<feature type="domain" description="CoA-binding" evidence="8">
    <location>
        <begin position="79"/>
        <end position="180"/>
    </location>
</feature>
<dbReference type="Pfam" id="PF02629">
    <property type="entry name" value="CoA_binding"/>
    <property type="match status" value="1"/>
</dbReference>
<dbReference type="Pfam" id="PF06971">
    <property type="entry name" value="Put_DNA-bind_N"/>
    <property type="match status" value="1"/>
</dbReference>
<dbReference type="AlphaFoldDB" id="A0A177E9W0"/>
<dbReference type="HAMAP" id="MF_01131">
    <property type="entry name" value="Rex"/>
    <property type="match status" value="1"/>
</dbReference>
<keyword evidence="10" id="KW-1185">Reference proteome</keyword>
<organism evidence="9 10">
    <name type="scientific">Thermodesulfatator autotrophicus</name>
    <dbReference type="NCBI Taxonomy" id="1795632"/>
    <lineage>
        <taxon>Bacteria</taxon>
        <taxon>Pseudomonadati</taxon>
        <taxon>Thermodesulfobacteriota</taxon>
        <taxon>Thermodesulfobacteria</taxon>
        <taxon>Thermodesulfobacteriales</taxon>
        <taxon>Thermodesulfatatoraceae</taxon>
        <taxon>Thermodesulfatator</taxon>
    </lineage>
</organism>
<dbReference type="NCBIfam" id="NF003989">
    <property type="entry name" value="PRK05472.1-3"/>
    <property type="match status" value="1"/>
</dbReference>
<dbReference type="InterPro" id="IPR058236">
    <property type="entry name" value="Rex_actinobacterial-type"/>
</dbReference>
<dbReference type="NCBIfam" id="NF003995">
    <property type="entry name" value="PRK05472.2-4"/>
    <property type="match status" value="1"/>
</dbReference>
<dbReference type="EMBL" id="LSFI01000001">
    <property type="protein sequence ID" value="OAG28727.1"/>
    <property type="molecule type" value="Genomic_DNA"/>
</dbReference>
<evidence type="ECO:0000313" key="10">
    <source>
        <dbReference type="Proteomes" id="UP000076964"/>
    </source>
</evidence>
<dbReference type="NCBIfam" id="NF003992">
    <property type="entry name" value="PRK05472.2-1"/>
    <property type="match status" value="1"/>
</dbReference>
<proteinExistence type="inferred from homology"/>
<dbReference type="SUPFAM" id="SSF46785">
    <property type="entry name" value="Winged helix' DNA-binding domain"/>
    <property type="match status" value="1"/>
</dbReference>
<dbReference type="SMART" id="SM00881">
    <property type="entry name" value="CoA_binding"/>
    <property type="match status" value="1"/>
</dbReference>
<dbReference type="OrthoDB" id="9784760at2"/>
<dbReference type="NCBIfam" id="NF003994">
    <property type="entry name" value="PRK05472.2-3"/>
    <property type="match status" value="1"/>
</dbReference>
<comment type="subcellular location">
    <subcellularLocation>
        <location evidence="7">Cytoplasm</location>
    </subcellularLocation>
</comment>
<keyword evidence="2 7" id="KW-0678">Repressor</keyword>
<evidence type="ECO:0000256" key="1">
    <source>
        <dbReference type="ARBA" id="ARBA00022490"/>
    </source>
</evidence>
<evidence type="ECO:0000256" key="7">
    <source>
        <dbReference type="HAMAP-Rule" id="MF_01131"/>
    </source>
</evidence>
<dbReference type="Gene3D" id="3.40.50.720">
    <property type="entry name" value="NAD(P)-binding Rossmann-like Domain"/>
    <property type="match status" value="1"/>
</dbReference>
<protein>
    <recommendedName>
        <fullName evidence="7">Redox-sensing transcriptional repressor Rex</fullName>
    </recommendedName>
</protein>
<dbReference type="InterPro" id="IPR022876">
    <property type="entry name" value="Tscrpt_rep_Rex"/>
</dbReference>
<keyword evidence="3 7" id="KW-0805">Transcription regulation</keyword>
<dbReference type="GO" id="GO:0003677">
    <property type="term" value="F:DNA binding"/>
    <property type="evidence" value="ECO:0007669"/>
    <property type="project" value="UniProtKB-UniRule"/>
</dbReference>
<keyword evidence="5 7" id="KW-0238">DNA-binding</keyword>
<dbReference type="Gene3D" id="1.10.10.10">
    <property type="entry name" value="Winged helix-like DNA-binding domain superfamily/Winged helix DNA-binding domain"/>
    <property type="match status" value="1"/>
</dbReference>
<dbReference type="SUPFAM" id="SSF51735">
    <property type="entry name" value="NAD(P)-binding Rossmann-fold domains"/>
    <property type="match status" value="1"/>
</dbReference>
<comment type="caution">
    <text evidence="9">The sequence shown here is derived from an EMBL/GenBank/DDBJ whole genome shotgun (WGS) entry which is preliminary data.</text>
</comment>
<comment type="subunit">
    <text evidence="7">Homodimer.</text>
</comment>
<evidence type="ECO:0000313" key="9">
    <source>
        <dbReference type="EMBL" id="OAG28727.1"/>
    </source>
</evidence>
<dbReference type="InterPro" id="IPR036390">
    <property type="entry name" value="WH_DNA-bd_sf"/>
</dbReference>
<accession>A0A177E9W0</accession>
<name>A0A177E9W0_9BACT</name>
<dbReference type="PANTHER" id="PTHR35786:SF1">
    <property type="entry name" value="REDOX-SENSING TRANSCRIPTIONAL REPRESSOR REX 1"/>
    <property type="match status" value="1"/>
</dbReference>
<evidence type="ECO:0000256" key="5">
    <source>
        <dbReference type="ARBA" id="ARBA00023125"/>
    </source>
</evidence>
<dbReference type="STRING" id="1795632.TH606_00235"/>
<keyword evidence="4 7" id="KW-0520">NAD</keyword>
<dbReference type="GO" id="GO:0051775">
    <property type="term" value="P:response to redox state"/>
    <property type="evidence" value="ECO:0007669"/>
    <property type="project" value="InterPro"/>
</dbReference>
<evidence type="ECO:0000259" key="8">
    <source>
        <dbReference type="SMART" id="SM00881"/>
    </source>
</evidence>
<dbReference type="InterPro" id="IPR003781">
    <property type="entry name" value="CoA-bd"/>
</dbReference>
<dbReference type="RefSeq" id="WP_068540397.1">
    <property type="nucleotide sequence ID" value="NZ_LSFI01000001.1"/>
</dbReference>